<dbReference type="PANTHER" id="PTHR43175:SF3">
    <property type="entry name" value="CARBON DISULFIDE HYDROLASE"/>
    <property type="match status" value="1"/>
</dbReference>
<comment type="similarity">
    <text evidence="1">Belongs to the beta-class carbonic anhydrase family.</text>
</comment>
<proteinExistence type="inferred from homology"/>
<feature type="binding site" evidence="4">
    <location>
        <position position="48"/>
    </location>
    <ligand>
        <name>Zn(2+)</name>
        <dbReference type="ChEBI" id="CHEBI:29105"/>
    </ligand>
</feature>
<evidence type="ECO:0000256" key="4">
    <source>
        <dbReference type="PIRSR" id="PIRSR601765-1"/>
    </source>
</evidence>
<dbReference type="Gene3D" id="3.40.1050.10">
    <property type="entry name" value="Carbonic anhydrase"/>
    <property type="match status" value="1"/>
</dbReference>
<reference evidence="6" key="1">
    <citation type="submission" date="2016-11" db="EMBL/GenBank/DDBJ databases">
        <authorList>
            <person name="Varghese N."/>
            <person name="Submissions S."/>
        </authorList>
    </citation>
    <scope>NUCLEOTIDE SEQUENCE [LARGE SCALE GENOMIC DNA]</scope>
    <source>
        <strain evidence="6">DSM 19741</strain>
    </source>
</reference>
<accession>A0A1M5JR00</accession>
<evidence type="ECO:0000256" key="3">
    <source>
        <dbReference type="ARBA" id="ARBA00022833"/>
    </source>
</evidence>
<dbReference type="SUPFAM" id="SSF53056">
    <property type="entry name" value="beta-carbonic anhydrase, cab"/>
    <property type="match status" value="1"/>
</dbReference>
<dbReference type="SMART" id="SM00947">
    <property type="entry name" value="Pro_CA"/>
    <property type="match status" value="1"/>
</dbReference>
<feature type="binding site" evidence="4">
    <location>
        <position position="50"/>
    </location>
    <ligand>
        <name>Zn(2+)</name>
        <dbReference type="ChEBI" id="CHEBI:29105"/>
    </ligand>
</feature>
<name>A0A1M5JR00_9FLAO</name>
<feature type="binding site" evidence="4">
    <location>
        <position position="101"/>
    </location>
    <ligand>
        <name>Zn(2+)</name>
        <dbReference type="ChEBI" id="CHEBI:29105"/>
    </ligand>
</feature>
<evidence type="ECO:0000313" key="6">
    <source>
        <dbReference type="Proteomes" id="UP000184036"/>
    </source>
</evidence>
<dbReference type="AlphaFoldDB" id="A0A1M5JR00"/>
<dbReference type="PANTHER" id="PTHR43175">
    <property type="entry name" value="CARBONIC ANHYDRASE"/>
    <property type="match status" value="1"/>
</dbReference>
<dbReference type="EMBL" id="FQWE01000012">
    <property type="protein sequence ID" value="SHG43012.1"/>
    <property type="molecule type" value="Genomic_DNA"/>
</dbReference>
<dbReference type="Pfam" id="PF00484">
    <property type="entry name" value="Pro_CA"/>
    <property type="match status" value="1"/>
</dbReference>
<evidence type="ECO:0000313" key="5">
    <source>
        <dbReference type="EMBL" id="SHG43012.1"/>
    </source>
</evidence>
<dbReference type="CDD" id="cd03379">
    <property type="entry name" value="beta_CA_cladeD"/>
    <property type="match status" value="1"/>
</dbReference>
<keyword evidence="2 4" id="KW-0479">Metal-binding</keyword>
<gene>
    <name evidence="5" type="ORF">SAMN05444396_11228</name>
</gene>
<evidence type="ECO:0000256" key="1">
    <source>
        <dbReference type="ARBA" id="ARBA00006217"/>
    </source>
</evidence>
<dbReference type="RefSeq" id="WP_072993747.1">
    <property type="nucleotide sequence ID" value="NZ_FQWE01000012.1"/>
</dbReference>
<feature type="binding site" evidence="4">
    <location>
        <position position="104"/>
    </location>
    <ligand>
        <name>Zn(2+)</name>
        <dbReference type="ChEBI" id="CHEBI:29105"/>
    </ligand>
</feature>
<dbReference type="GO" id="GO:0004089">
    <property type="term" value="F:carbonate dehydratase activity"/>
    <property type="evidence" value="ECO:0007669"/>
    <property type="project" value="InterPro"/>
</dbReference>
<dbReference type="InterPro" id="IPR001765">
    <property type="entry name" value="Carbonic_anhydrase"/>
</dbReference>
<dbReference type="Proteomes" id="UP000184036">
    <property type="component" value="Unassembled WGS sequence"/>
</dbReference>
<dbReference type="InterPro" id="IPR036874">
    <property type="entry name" value="Carbonic_anhydrase_sf"/>
</dbReference>
<sequence length="203" mass="22301">MSKENLLQKENSIVHEQVLVANQNYSESFGEKANLPMPPGRKFAILTCMDARLDPAKYAGLSEGDAHVIRNAGGRASDDAIRSLIISYKLLGTAEWFVIHHTDCGMETFTDEIVRDLLATSLSTATVDANGWRNITEEGGSQEAKNISFLTISNQAESIIEDVRRIKDHALVPTHIPVYGYLFDVKSGKLIEIPEATIVGRAS</sequence>
<comment type="cofactor">
    <cofactor evidence="4">
        <name>Zn(2+)</name>
        <dbReference type="ChEBI" id="CHEBI:29105"/>
    </cofactor>
    <text evidence="4">Binds 1 zinc ion per subunit.</text>
</comment>
<keyword evidence="3 4" id="KW-0862">Zinc</keyword>
<dbReference type="OrthoDB" id="9797527at2"/>
<dbReference type="GO" id="GO:0008270">
    <property type="term" value="F:zinc ion binding"/>
    <property type="evidence" value="ECO:0007669"/>
    <property type="project" value="InterPro"/>
</dbReference>
<keyword evidence="6" id="KW-1185">Reference proteome</keyword>
<organism evidence="5 6">
    <name type="scientific">Flavobacterium segetis</name>
    <dbReference type="NCBI Taxonomy" id="271157"/>
    <lineage>
        <taxon>Bacteria</taxon>
        <taxon>Pseudomonadati</taxon>
        <taxon>Bacteroidota</taxon>
        <taxon>Flavobacteriia</taxon>
        <taxon>Flavobacteriales</taxon>
        <taxon>Flavobacteriaceae</taxon>
        <taxon>Flavobacterium</taxon>
    </lineage>
</organism>
<protein>
    <submittedName>
        <fullName evidence="5">Carbonic anhydrase</fullName>
    </submittedName>
</protein>
<dbReference type="STRING" id="271157.SAMN05444396_11228"/>
<evidence type="ECO:0000256" key="2">
    <source>
        <dbReference type="ARBA" id="ARBA00022723"/>
    </source>
</evidence>